<dbReference type="AlphaFoldDB" id="A0A5B7E6F2"/>
<gene>
    <name evidence="2" type="ORF">E2C01_022118</name>
</gene>
<evidence type="ECO:0000313" key="3">
    <source>
        <dbReference type="Proteomes" id="UP000324222"/>
    </source>
</evidence>
<accession>A0A5B7E6F2</accession>
<protein>
    <submittedName>
        <fullName evidence="2">Uncharacterized protein</fullName>
    </submittedName>
</protein>
<comment type="caution">
    <text evidence="2">The sequence shown here is derived from an EMBL/GenBank/DDBJ whole genome shotgun (WGS) entry which is preliminary data.</text>
</comment>
<sequence>MSYGYEKVGANVGEKDQETCYLEFMASLSEVKPSKSPQLPDSGLSGARGTGQRTGEKKLGTFACMLPWCCSLIINSLSILRDP</sequence>
<name>A0A5B7E6F2_PORTR</name>
<feature type="region of interest" description="Disordered" evidence="1">
    <location>
        <begin position="32"/>
        <end position="53"/>
    </location>
</feature>
<reference evidence="2 3" key="1">
    <citation type="submission" date="2019-05" db="EMBL/GenBank/DDBJ databases">
        <title>Another draft genome of Portunus trituberculatus and its Hox gene families provides insights of decapod evolution.</title>
        <authorList>
            <person name="Jeong J.-H."/>
            <person name="Song I."/>
            <person name="Kim S."/>
            <person name="Choi T."/>
            <person name="Kim D."/>
            <person name="Ryu S."/>
            <person name="Kim W."/>
        </authorList>
    </citation>
    <scope>NUCLEOTIDE SEQUENCE [LARGE SCALE GENOMIC DNA]</scope>
    <source>
        <tissue evidence="2">Muscle</tissue>
    </source>
</reference>
<dbReference type="Proteomes" id="UP000324222">
    <property type="component" value="Unassembled WGS sequence"/>
</dbReference>
<proteinExistence type="predicted"/>
<dbReference type="EMBL" id="VSRR010001986">
    <property type="protein sequence ID" value="MPC28905.1"/>
    <property type="molecule type" value="Genomic_DNA"/>
</dbReference>
<evidence type="ECO:0000313" key="2">
    <source>
        <dbReference type="EMBL" id="MPC28905.1"/>
    </source>
</evidence>
<organism evidence="2 3">
    <name type="scientific">Portunus trituberculatus</name>
    <name type="common">Swimming crab</name>
    <name type="synonym">Neptunus trituberculatus</name>
    <dbReference type="NCBI Taxonomy" id="210409"/>
    <lineage>
        <taxon>Eukaryota</taxon>
        <taxon>Metazoa</taxon>
        <taxon>Ecdysozoa</taxon>
        <taxon>Arthropoda</taxon>
        <taxon>Crustacea</taxon>
        <taxon>Multicrustacea</taxon>
        <taxon>Malacostraca</taxon>
        <taxon>Eumalacostraca</taxon>
        <taxon>Eucarida</taxon>
        <taxon>Decapoda</taxon>
        <taxon>Pleocyemata</taxon>
        <taxon>Brachyura</taxon>
        <taxon>Eubrachyura</taxon>
        <taxon>Portunoidea</taxon>
        <taxon>Portunidae</taxon>
        <taxon>Portuninae</taxon>
        <taxon>Portunus</taxon>
    </lineage>
</organism>
<evidence type="ECO:0000256" key="1">
    <source>
        <dbReference type="SAM" id="MobiDB-lite"/>
    </source>
</evidence>
<keyword evidence="3" id="KW-1185">Reference proteome</keyword>